<sequence>METTNGASGPTNGSSGAWNAESRIIPLEPLDQWKPIDNIRTFVFLVVRAILNEEAMRTALNRLIRNHLPILGARLEAISKDGNLAYRLPTSFTTDYQLFHWSSDTVDSTFADAQLLPKVMQTDCEILHGPCTIPELEGKWTPSTWPKERKFERSDTPLLLVHITRYADATVVALNLPHAVTDQMGFGCLIEAWMQLVKGETPAKFLELEPGTLHGLENLSEKELRRKNTFRIMSKSERVRAILNFMPDLILNSNEVRRLLFLPISLIEGLRDRHTKALKAKYGEEAPALTSGDIIIALLAKLAYLGRKTSRTVAITSAMNCRGRHPALPADKPYLHNGTCYALLHTPNPDQVSLAELAYKHRLALVEGLKVENIERSWAVSRAHWKRHLSLHIVEPGQLSYSSTNWCGAWRNLDFGPAVVSREGDECPNTSPLVLGHALQRAYPTRYNTQIMCKADGGFWCDFTISAKRFPLVEKLLKSDPKLSNV</sequence>
<organism evidence="1 2">
    <name type="scientific">Penicillium atrosanguineum</name>
    <dbReference type="NCBI Taxonomy" id="1132637"/>
    <lineage>
        <taxon>Eukaryota</taxon>
        <taxon>Fungi</taxon>
        <taxon>Dikarya</taxon>
        <taxon>Ascomycota</taxon>
        <taxon>Pezizomycotina</taxon>
        <taxon>Eurotiomycetes</taxon>
        <taxon>Eurotiomycetidae</taxon>
        <taxon>Eurotiales</taxon>
        <taxon>Aspergillaceae</taxon>
        <taxon>Penicillium</taxon>
    </lineage>
</organism>
<reference evidence="1" key="2">
    <citation type="journal article" date="2023" name="IMA Fungus">
        <title>Comparative genomic study of the Penicillium genus elucidates a diverse pangenome and 15 lateral gene transfer events.</title>
        <authorList>
            <person name="Petersen C."/>
            <person name="Sorensen T."/>
            <person name="Nielsen M.R."/>
            <person name="Sondergaard T.E."/>
            <person name="Sorensen J.L."/>
            <person name="Fitzpatrick D.A."/>
            <person name="Frisvad J.C."/>
            <person name="Nielsen K.L."/>
        </authorList>
    </citation>
    <scope>NUCLEOTIDE SEQUENCE</scope>
    <source>
        <strain evidence="1">IBT 21472</strain>
    </source>
</reference>
<protein>
    <submittedName>
        <fullName evidence="1">BCL5p</fullName>
    </submittedName>
</protein>
<dbReference type="InterPro" id="IPR023213">
    <property type="entry name" value="CAT-like_dom_sf"/>
</dbReference>
<dbReference type="AlphaFoldDB" id="A0A9W9PRB5"/>
<keyword evidence="2" id="KW-1185">Reference proteome</keyword>
<reference evidence="1" key="1">
    <citation type="submission" date="2022-12" db="EMBL/GenBank/DDBJ databases">
        <authorList>
            <person name="Petersen C."/>
        </authorList>
    </citation>
    <scope>NUCLEOTIDE SEQUENCE</scope>
    <source>
        <strain evidence="1">IBT 21472</strain>
    </source>
</reference>
<evidence type="ECO:0000313" key="2">
    <source>
        <dbReference type="Proteomes" id="UP001147746"/>
    </source>
</evidence>
<gene>
    <name evidence="1" type="ORF">N7476_008242</name>
</gene>
<dbReference type="Gene3D" id="3.30.559.10">
    <property type="entry name" value="Chloramphenicol acetyltransferase-like domain"/>
    <property type="match status" value="2"/>
</dbReference>
<proteinExistence type="predicted"/>
<name>A0A9W9PRB5_9EURO</name>
<dbReference type="SUPFAM" id="SSF52777">
    <property type="entry name" value="CoA-dependent acyltransferases"/>
    <property type="match status" value="1"/>
</dbReference>
<evidence type="ECO:0000313" key="1">
    <source>
        <dbReference type="EMBL" id="KAJ5307586.1"/>
    </source>
</evidence>
<dbReference type="Proteomes" id="UP001147746">
    <property type="component" value="Unassembled WGS sequence"/>
</dbReference>
<accession>A0A9W9PRB5</accession>
<dbReference type="Pfam" id="PF02458">
    <property type="entry name" value="Transferase"/>
    <property type="match status" value="1"/>
</dbReference>
<comment type="caution">
    <text evidence="1">The sequence shown here is derived from an EMBL/GenBank/DDBJ whole genome shotgun (WGS) entry which is preliminary data.</text>
</comment>
<dbReference type="EMBL" id="JAPZBO010000008">
    <property type="protein sequence ID" value="KAJ5307586.1"/>
    <property type="molecule type" value="Genomic_DNA"/>
</dbReference>